<feature type="domain" description="Ammonium transporter AmtB-like" evidence="9">
    <location>
        <begin position="45"/>
        <end position="438"/>
    </location>
</feature>
<evidence type="ECO:0000259" key="9">
    <source>
        <dbReference type="Pfam" id="PF00909"/>
    </source>
</evidence>
<reference evidence="10" key="1">
    <citation type="submission" date="2018-06" db="EMBL/GenBank/DDBJ databases">
        <authorList>
            <person name="Zhirakovskaya E."/>
        </authorList>
    </citation>
    <scope>NUCLEOTIDE SEQUENCE</scope>
</reference>
<evidence type="ECO:0000256" key="2">
    <source>
        <dbReference type="ARBA" id="ARBA00005887"/>
    </source>
</evidence>
<dbReference type="AlphaFoldDB" id="A0A3B0YX33"/>
<dbReference type="GO" id="GO:0097272">
    <property type="term" value="P:ammonium homeostasis"/>
    <property type="evidence" value="ECO:0007669"/>
    <property type="project" value="TreeGrafter"/>
</dbReference>
<feature type="transmembrane region" description="Helical" evidence="8">
    <location>
        <begin position="153"/>
        <end position="174"/>
    </location>
</feature>
<evidence type="ECO:0000256" key="8">
    <source>
        <dbReference type="SAM" id="Phobius"/>
    </source>
</evidence>
<feature type="transmembrane region" description="Helical" evidence="8">
    <location>
        <begin position="85"/>
        <end position="107"/>
    </location>
</feature>
<dbReference type="InterPro" id="IPR029020">
    <property type="entry name" value="Ammonium/urea_transptr"/>
</dbReference>
<evidence type="ECO:0000256" key="3">
    <source>
        <dbReference type="ARBA" id="ARBA00022448"/>
    </source>
</evidence>
<keyword evidence="7" id="KW-0924">Ammonia transport</keyword>
<dbReference type="NCBIfam" id="TIGR00836">
    <property type="entry name" value="amt"/>
    <property type="match status" value="1"/>
</dbReference>
<dbReference type="Gene3D" id="1.10.3430.10">
    <property type="entry name" value="Ammonium transporter AmtB like domains"/>
    <property type="match status" value="1"/>
</dbReference>
<dbReference type="GO" id="GO:0008519">
    <property type="term" value="F:ammonium channel activity"/>
    <property type="evidence" value="ECO:0007669"/>
    <property type="project" value="InterPro"/>
</dbReference>
<gene>
    <name evidence="10" type="ORF">MNBD_GAMMA12-2685</name>
</gene>
<keyword evidence="5 8" id="KW-1133">Transmembrane helix</keyword>
<organism evidence="10">
    <name type="scientific">hydrothermal vent metagenome</name>
    <dbReference type="NCBI Taxonomy" id="652676"/>
    <lineage>
        <taxon>unclassified sequences</taxon>
        <taxon>metagenomes</taxon>
        <taxon>ecological metagenomes</taxon>
    </lineage>
</organism>
<feature type="transmembrane region" description="Helical" evidence="8">
    <location>
        <begin position="387"/>
        <end position="408"/>
    </location>
</feature>
<keyword evidence="4 8" id="KW-0812">Transmembrane</keyword>
<keyword evidence="6 8" id="KW-0472">Membrane</keyword>
<dbReference type="PANTHER" id="PTHR11730">
    <property type="entry name" value="AMMONIUM TRANSPORTER"/>
    <property type="match status" value="1"/>
</dbReference>
<dbReference type="SUPFAM" id="SSF111352">
    <property type="entry name" value="Ammonium transporter"/>
    <property type="match status" value="1"/>
</dbReference>
<dbReference type="InterPro" id="IPR001905">
    <property type="entry name" value="Ammonium_transpt"/>
</dbReference>
<evidence type="ECO:0000256" key="6">
    <source>
        <dbReference type="ARBA" id="ARBA00023136"/>
    </source>
</evidence>
<comment type="similarity">
    <text evidence="2">Belongs to the ammonia transporter channel (TC 1.A.11.2) family.</text>
</comment>
<feature type="transmembrane region" description="Helical" evidence="8">
    <location>
        <begin position="355"/>
        <end position="375"/>
    </location>
</feature>
<feature type="transmembrane region" description="Helical" evidence="8">
    <location>
        <begin position="194"/>
        <end position="215"/>
    </location>
</feature>
<evidence type="ECO:0000256" key="5">
    <source>
        <dbReference type="ARBA" id="ARBA00022989"/>
    </source>
</evidence>
<proteinExistence type="inferred from homology"/>
<dbReference type="GO" id="GO:0016020">
    <property type="term" value="C:membrane"/>
    <property type="evidence" value="ECO:0007669"/>
    <property type="project" value="UniProtKB-SubCell"/>
</dbReference>
<evidence type="ECO:0000313" key="10">
    <source>
        <dbReference type="EMBL" id="VAW79922.1"/>
    </source>
</evidence>
<evidence type="ECO:0000256" key="1">
    <source>
        <dbReference type="ARBA" id="ARBA00004141"/>
    </source>
</evidence>
<protein>
    <submittedName>
        <fullName evidence="10">Ammonium transporter</fullName>
    </submittedName>
</protein>
<keyword evidence="3" id="KW-0813">Transport</keyword>
<feature type="transmembrane region" description="Helical" evidence="8">
    <location>
        <begin position="300"/>
        <end position="319"/>
    </location>
</feature>
<dbReference type="EMBL" id="UOFL01000185">
    <property type="protein sequence ID" value="VAW79922.1"/>
    <property type="molecule type" value="Genomic_DNA"/>
</dbReference>
<evidence type="ECO:0000256" key="4">
    <source>
        <dbReference type="ARBA" id="ARBA00022692"/>
    </source>
</evidence>
<dbReference type="InterPro" id="IPR024041">
    <property type="entry name" value="NH4_transpt_AmtB-like_dom"/>
</dbReference>
<dbReference type="Pfam" id="PF00909">
    <property type="entry name" value="Ammonium_transp"/>
    <property type="match status" value="1"/>
</dbReference>
<feature type="transmembrane region" description="Helical" evidence="8">
    <location>
        <begin position="236"/>
        <end position="253"/>
    </location>
</feature>
<accession>A0A3B0YX33</accession>
<feature type="transmembrane region" description="Helical" evidence="8">
    <location>
        <begin position="44"/>
        <end position="64"/>
    </location>
</feature>
<comment type="subcellular location">
    <subcellularLocation>
        <location evidence="1">Membrane</location>
        <topology evidence="1">Multi-pass membrane protein</topology>
    </subcellularLocation>
</comment>
<feature type="transmembrane region" description="Helical" evidence="8">
    <location>
        <begin position="325"/>
        <end position="343"/>
    </location>
</feature>
<dbReference type="PANTHER" id="PTHR11730:SF6">
    <property type="entry name" value="AMMONIUM TRANSPORTER"/>
    <property type="match status" value="1"/>
</dbReference>
<name>A0A3B0YX33_9ZZZZ</name>
<sequence length="454" mass="48750">MIKRKVKLLSFAGIGLFISLFTSTALSATETPPSIITAHLAVDTVWIVVAGALVFFMQAGFALLEGGMVRSKNTVNVVMKNYTDMCFGALAFWLIGYGFLFGTNTTGFIGTDHFMAGNNGEFDYSRMFFHIMVAATAATIVSGAMAERARFQAYLVAVVVITAFIYPIFGSWVWGSLDPKQGMGWLRSIGFIDFAGASVVHSLGGWCALAGVIVLGPRLGKYDPEGKPRYIAGHNLPMVALGGFILWLGWFGFNGGMTAALASNTDNFKYLGLIVLNTHLAAAAGAVGAVLGMSFKKRPILMTNTIYGSLGGLVSVTAGCHVMSPGFAIITGIIAGTIVIYGMDIMDSRGWDDPVGAVSVHGLCGAWGTLAVGIFDKNNLFDISQVFIQLLGIIVCFIWSFGVAYAVFKLIDRYMGLRASTIAQQRGLDFAEHYEVGYPEFQKDALHQGKNSRQ</sequence>
<feature type="transmembrane region" description="Helical" evidence="8">
    <location>
        <begin position="273"/>
        <end position="293"/>
    </location>
</feature>
<feature type="transmembrane region" description="Helical" evidence="8">
    <location>
        <begin position="127"/>
        <end position="146"/>
    </location>
</feature>
<evidence type="ECO:0000256" key="7">
    <source>
        <dbReference type="ARBA" id="ARBA00023177"/>
    </source>
</evidence>